<dbReference type="InterPro" id="IPR026739">
    <property type="entry name" value="AP_beta"/>
</dbReference>
<accession>A0AAW1Q4R9</accession>
<gene>
    <name evidence="9" type="ORF">WJX72_012438</name>
</gene>
<feature type="domain" description="Beta-adaptin appendage C-terminal subdomain" evidence="8">
    <location>
        <begin position="675"/>
        <end position="794"/>
    </location>
</feature>
<protein>
    <recommendedName>
        <fullName evidence="6">Beta-adaptin-like protein</fullName>
    </recommendedName>
</protein>
<dbReference type="GO" id="GO:0030276">
    <property type="term" value="F:clathrin binding"/>
    <property type="evidence" value="ECO:0007669"/>
    <property type="project" value="InterPro"/>
</dbReference>
<dbReference type="InterPro" id="IPR016342">
    <property type="entry name" value="AP_complex_bsu_1_2_4"/>
</dbReference>
<dbReference type="Gene3D" id="1.25.10.10">
    <property type="entry name" value="Leucine-rich Repeat Variant"/>
    <property type="match status" value="1"/>
</dbReference>
<dbReference type="GO" id="GO:0016192">
    <property type="term" value="P:vesicle-mediated transport"/>
    <property type="evidence" value="ECO:0007669"/>
    <property type="project" value="InterPro"/>
</dbReference>
<dbReference type="InterPro" id="IPR002553">
    <property type="entry name" value="Clathrin/coatomer_adapt-like_N"/>
</dbReference>
<dbReference type="InterPro" id="IPR016024">
    <property type="entry name" value="ARM-type_fold"/>
</dbReference>
<dbReference type="Pfam" id="PF09066">
    <property type="entry name" value="B2-adapt-app_C"/>
    <property type="match status" value="1"/>
</dbReference>
<proteinExistence type="inferred from homology"/>
<keyword evidence="5 6" id="KW-0472">Membrane</keyword>
<evidence type="ECO:0000313" key="9">
    <source>
        <dbReference type="EMBL" id="KAK9817308.1"/>
    </source>
</evidence>
<keyword evidence="4 6" id="KW-0653">Protein transport</keyword>
<evidence type="ECO:0000256" key="1">
    <source>
        <dbReference type="ARBA" id="ARBA00004308"/>
    </source>
</evidence>
<dbReference type="SUPFAM" id="SSF48371">
    <property type="entry name" value="ARM repeat"/>
    <property type="match status" value="1"/>
</dbReference>
<sequence>MPGEGKSRGELGEIKTQLAALTGSSGSKGDAVAAKKDLFKKIINYMTIGIDMSSLFVQVMTCGVSNSEDIVLKKMLYLYLSTYAQSNPDLTLLTINLLTKDCKDQDPTIRGLALRSLCSLRVPNLVEYIVSPISQGLRDGHPYMRRTAVMGVLKVYKQDSSAVKISGMLDTVREMTLKDADAQVVANCLSVLQQVGVVQSMISRVFVYAMLNRLKEFSEWAQCQVLDVISTYRPSGEQEVYDIMNVLDDRLSHSNSAVVMATVKVFLHLTLSMPATHQQVLERIKDPLITLVSRDHYETAYAVLAHFHLIAQRAPIIFSQIYTSFYCRMNEPSYIKQLKLEILTAIADETNAYEIATELTEYVNDIDEQLAREAVRAVGTIALEVQDVAGIVERLLGFLEIGKDFITAETIIQIKDLVRRYPDIAEACISSVASISPSDIEEPEAKAAFVWILGEHGQGIQDAPYLLEPVAANFAAEEVRVRLALLPAVAKLFFKRPPESHRLLGITLAAAAADTNQDVHDRALLYYRLLQRDPELAKRIIQPASAGIANFSEEQSAELRDRIFDEFNSLAVCYKAPSSSFAQAANEEGGEGEDLVGGSPARPVKMVDEGSSLLSEHEQEEAAAAEHLQQNGTSTPTTTATAAPAMDFLGMGDLLGGLSAPAPAAPAVPAGPPPLALRSQPALGPPEFQQKWSTLQPSARFTQQLSASGLGLIEANGHKDFCTRLGLANIMTMASGGAPPTYRFYFHAQRAERDTRILVETIVSKPAGSASVTIKADDQDTADHFASQFKERLANL</sequence>
<dbReference type="GO" id="GO:0006886">
    <property type="term" value="P:intracellular protein transport"/>
    <property type="evidence" value="ECO:0007669"/>
    <property type="project" value="InterPro"/>
</dbReference>
<evidence type="ECO:0000259" key="8">
    <source>
        <dbReference type="SMART" id="SM01020"/>
    </source>
</evidence>
<dbReference type="GO" id="GO:0030131">
    <property type="term" value="C:clathrin adaptor complex"/>
    <property type="evidence" value="ECO:0007669"/>
    <property type="project" value="InterPro"/>
</dbReference>
<evidence type="ECO:0000313" key="10">
    <source>
        <dbReference type="Proteomes" id="UP001489004"/>
    </source>
</evidence>
<keyword evidence="10" id="KW-1185">Reference proteome</keyword>
<feature type="compositionally biased region" description="Pro residues" evidence="7">
    <location>
        <begin position="665"/>
        <end position="675"/>
    </location>
</feature>
<evidence type="ECO:0000256" key="6">
    <source>
        <dbReference type="PIRNR" id="PIRNR002291"/>
    </source>
</evidence>
<dbReference type="GO" id="GO:0012505">
    <property type="term" value="C:endomembrane system"/>
    <property type="evidence" value="ECO:0007669"/>
    <property type="project" value="UniProtKB-SubCell"/>
</dbReference>
<evidence type="ECO:0000256" key="7">
    <source>
        <dbReference type="SAM" id="MobiDB-lite"/>
    </source>
</evidence>
<dbReference type="PANTHER" id="PTHR11134">
    <property type="entry name" value="ADAPTOR COMPLEX SUBUNIT BETA FAMILY MEMBER"/>
    <property type="match status" value="1"/>
</dbReference>
<dbReference type="Pfam" id="PF01602">
    <property type="entry name" value="Adaptin_N"/>
    <property type="match status" value="1"/>
</dbReference>
<feature type="region of interest" description="Disordered" evidence="7">
    <location>
        <begin position="665"/>
        <end position="688"/>
    </location>
</feature>
<dbReference type="SMART" id="SM01020">
    <property type="entry name" value="B2-adapt-app_C"/>
    <property type="match status" value="1"/>
</dbReference>
<comment type="subcellular location">
    <subcellularLocation>
        <location evidence="1">Endomembrane system</location>
    </subcellularLocation>
</comment>
<evidence type="ECO:0000256" key="2">
    <source>
        <dbReference type="ARBA" id="ARBA00006613"/>
    </source>
</evidence>
<comment type="function">
    <text evidence="6">Subunit of clathrin-associated adaptor protein complex that plays a role in protein sorting in the late-Golgi/trans-Golgi network (TGN) and/or endosomes. The AP complexes mediate both the recruitment of clathrin to membranes and the recognition of sorting signals within the cytosolic tails of transmembrane cargo molecules.</text>
</comment>
<dbReference type="Gene3D" id="3.30.310.10">
    <property type="entry name" value="TATA-Binding Protein"/>
    <property type="match status" value="1"/>
</dbReference>
<evidence type="ECO:0000256" key="3">
    <source>
        <dbReference type="ARBA" id="ARBA00022448"/>
    </source>
</evidence>
<dbReference type="FunFam" id="1.25.10.10:FF:000113">
    <property type="entry name" value="Beta-adaptin-like protein A"/>
    <property type="match status" value="1"/>
</dbReference>
<dbReference type="AlphaFoldDB" id="A0AAW1Q4R9"/>
<dbReference type="Proteomes" id="UP001489004">
    <property type="component" value="Unassembled WGS sequence"/>
</dbReference>
<reference evidence="9 10" key="1">
    <citation type="journal article" date="2024" name="Nat. Commun.">
        <title>Phylogenomics reveals the evolutionary origins of lichenization in chlorophyte algae.</title>
        <authorList>
            <person name="Puginier C."/>
            <person name="Libourel C."/>
            <person name="Otte J."/>
            <person name="Skaloud P."/>
            <person name="Haon M."/>
            <person name="Grisel S."/>
            <person name="Petersen M."/>
            <person name="Berrin J.G."/>
            <person name="Delaux P.M."/>
            <person name="Dal Grande F."/>
            <person name="Keller J."/>
        </authorList>
    </citation>
    <scope>NUCLEOTIDE SEQUENCE [LARGE SCALE GENOMIC DNA]</scope>
    <source>
        <strain evidence="9 10">SAG 2043</strain>
    </source>
</reference>
<name>A0AAW1Q4R9_9CHLO</name>
<comment type="caution">
    <text evidence="9">The sequence shown here is derived from an EMBL/GenBank/DDBJ whole genome shotgun (WGS) entry which is preliminary data.</text>
</comment>
<dbReference type="PIRSF" id="PIRSF002291">
    <property type="entry name" value="AP_complex_beta"/>
    <property type="match status" value="1"/>
</dbReference>
<dbReference type="InterPro" id="IPR015151">
    <property type="entry name" value="B-adaptin_app_sub_C"/>
</dbReference>
<dbReference type="InterPro" id="IPR011989">
    <property type="entry name" value="ARM-like"/>
</dbReference>
<evidence type="ECO:0000256" key="5">
    <source>
        <dbReference type="ARBA" id="ARBA00023136"/>
    </source>
</evidence>
<comment type="similarity">
    <text evidence="2 6">Belongs to the adaptor complexes large subunit family.</text>
</comment>
<comment type="subunit">
    <text evidence="6">Adaptor protein complexes are heterotetramers composed of two large adaptins (beta-type subunit and alpha-type or delta-type or epsilon-type or gamma-type subunit), a medium adaptin (mu-type subunit) and a small adaptin (sigma-type subunit).</text>
</comment>
<keyword evidence="3 6" id="KW-0813">Transport</keyword>
<evidence type="ECO:0000256" key="4">
    <source>
        <dbReference type="ARBA" id="ARBA00022927"/>
    </source>
</evidence>
<dbReference type="EMBL" id="JALJOR010000005">
    <property type="protein sequence ID" value="KAK9817308.1"/>
    <property type="molecule type" value="Genomic_DNA"/>
</dbReference>
<dbReference type="InterPro" id="IPR012295">
    <property type="entry name" value="TBP_dom_sf"/>
</dbReference>
<organism evidence="9 10">
    <name type="scientific">[Myrmecia] bisecta</name>
    <dbReference type="NCBI Taxonomy" id="41462"/>
    <lineage>
        <taxon>Eukaryota</taxon>
        <taxon>Viridiplantae</taxon>
        <taxon>Chlorophyta</taxon>
        <taxon>core chlorophytes</taxon>
        <taxon>Trebouxiophyceae</taxon>
        <taxon>Trebouxiales</taxon>
        <taxon>Trebouxiaceae</taxon>
        <taxon>Myrmecia</taxon>
    </lineage>
</organism>
<feature type="region of interest" description="Disordered" evidence="7">
    <location>
        <begin position="584"/>
        <end position="605"/>
    </location>
</feature>